<protein>
    <submittedName>
        <fullName evidence="1">Uncharacterized protein</fullName>
    </submittedName>
</protein>
<reference evidence="1 2" key="1">
    <citation type="journal article" date="2019" name="Sci. Rep.">
        <title>Orb-weaving spider Araneus ventricosus genome elucidates the spidroin gene catalogue.</title>
        <authorList>
            <person name="Kono N."/>
            <person name="Nakamura H."/>
            <person name="Ohtoshi R."/>
            <person name="Moran D.A.P."/>
            <person name="Shinohara A."/>
            <person name="Yoshida Y."/>
            <person name="Fujiwara M."/>
            <person name="Mori M."/>
            <person name="Tomita M."/>
            <person name="Arakawa K."/>
        </authorList>
    </citation>
    <scope>NUCLEOTIDE SEQUENCE [LARGE SCALE GENOMIC DNA]</scope>
</reference>
<evidence type="ECO:0000313" key="1">
    <source>
        <dbReference type="EMBL" id="GBM75889.1"/>
    </source>
</evidence>
<comment type="caution">
    <text evidence="1">The sequence shown here is derived from an EMBL/GenBank/DDBJ whole genome shotgun (WGS) entry which is preliminary data.</text>
</comment>
<dbReference type="EMBL" id="BGPR01002585">
    <property type="protein sequence ID" value="GBM75889.1"/>
    <property type="molecule type" value="Genomic_DNA"/>
</dbReference>
<gene>
    <name evidence="1" type="ORF">AVEN_164229_1</name>
</gene>
<accession>A0A4Y2IF29</accession>
<proteinExistence type="predicted"/>
<dbReference type="Proteomes" id="UP000499080">
    <property type="component" value="Unassembled WGS sequence"/>
</dbReference>
<dbReference type="AlphaFoldDB" id="A0A4Y2IF29"/>
<organism evidence="1 2">
    <name type="scientific">Araneus ventricosus</name>
    <name type="common">Orbweaver spider</name>
    <name type="synonym">Epeira ventricosa</name>
    <dbReference type="NCBI Taxonomy" id="182803"/>
    <lineage>
        <taxon>Eukaryota</taxon>
        <taxon>Metazoa</taxon>
        <taxon>Ecdysozoa</taxon>
        <taxon>Arthropoda</taxon>
        <taxon>Chelicerata</taxon>
        <taxon>Arachnida</taxon>
        <taxon>Araneae</taxon>
        <taxon>Araneomorphae</taxon>
        <taxon>Entelegynae</taxon>
        <taxon>Araneoidea</taxon>
        <taxon>Araneidae</taxon>
        <taxon>Araneus</taxon>
    </lineage>
</organism>
<keyword evidence="2" id="KW-1185">Reference proteome</keyword>
<name>A0A4Y2IF29_ARAVE</name>
<evidence type="ECO:0000313" key="2">
    <source>
        <dbReference type="Proteomes" id="UP000499080"/>
    </source>
</evidence>
<sequence length="99" mass="11029">MNVLEAERHEKESLANLLREREQLQVQNVEPEVEQQETLEPVTADVSVEDEEDEFMDMDDFLDAADLNAGELVGAEVQVDAAVLVDAAIQVDPPVQQQP</sequence>